<reference evidence="1 2" key="1">
    <citation type="submission" date="2018-11" db="EMBL/GenBank/DDBJ databases">
        <title>Genome sequence of Apiotrichum porosum DSM 27194.</title>
        <authorList>
            <person name="Aliyu H."/>
            <person name="Gorte O."/>
            <person name="Ochsenreither K."/>
        </authorList>
    </citation>
    <scope>NUCLEOTIDE SEQUENCE [LARGE SCALE GENOMIC DNA]</scope>
    <source>
        <strain evidence="1 2">DSM 27194</strain>
    </source>
</reference>
<keyword evidence="2" id="KW-1185">Reference proteome</keyword>
<name>A0A427XQ91_9TREE</name>
<proteinExistence type="predicted"/>
<dbReference type="Proteomes" id="UP000279236">
    <property type="component" value="Unassembled WGS sequence"/>
</dbReference>
<gene>
    <name evidence="1" type="ORF">EHS24_008448</name>
</gene>
<comment type="caution">
    <text evidence="1">The sequence shown here is derived from an EMBL/GenBank/DDBJ whole genome shotgun (WGS) entry which is preliminary data.</text>
</comment>
<evidence type="ECO:0000313" key="2">
    <source>
        <dbReference type="Proteomes" id="UP000279236"/>
    </source>
</evidence>
<dbReference type="AlphaFoldDB" id="A0A427XQ91"/>
<organism evidence="1 2">
    <name type="scientific">Apiotrichum porosum</name>
    <dbReference type="NCBI Taxonomy" id="105984"/>
    <lineage>
        <taxon>Eukaryota</taxon>
        <taxon>Fungi</taxon>
        <taxon>Dikarya</taxon>
        <taxon>Basidiomycota</taxon>
        <taxon>Agaricomycotina</taxon>
        <taxon>Tremellomycetes</taxon>
        <taxon>Trichosporonales</taxon>
        <taxon>Trichosporonaceae</taxon>
        <taxon>Apiotrichum</taxon>
    </lineage>
</organism>
<dbReference type="EMBL" id="RSCE01000007">
    <property type="protein sequence ID" value="RSH81016.1"/>
    <property type="molecule type" value="Genomic_DNA"/>
</dbReference>
<sequence>MDDPDPADPGGCMEDLLSASPAPILNWISPAYAATGGIPSSAELDPGIRLLARSVAVLSMCFGHWDLDWTLCESYLAIPGLRKDMLYDVYARTLGALHTRIGALKKLEAGGQDTTSLGLLFKERPVLKSHLVAGLDLPDIHLMEFTIAAAHDIWQQKRSTTPSAAVLGDIQPWITDVPCWVKVKIEAEAARSGPDDYGP</sequence>
<accession>A0A427XQ91</accession>
<dbReference type="GeneID" id="39592991"/>
<protein>
    <submittedName>
        <fullName evidence="1">Uncharacterized protein</fullName>
    </submittedName>
</protein>
<evidence type="ECO:0000313" key="1">
    <source>
        <dbReference type="EMBL" id="RSH81016.1"/>
    </source>
</evidence>
<dbReference type="RefSeq" id="XP_028475735.1">
    <property type="nucleotide sequence ID" value="XM_028623761.1"/>
</dbReference>